<evidence type="ECO:0000259" key="6">
    <source>
        <dbReference type="PROSITE" id="PS50111"/>
    </source>
</evidence>
<dbReference type="CDD" id="cd11386">
    <property type="entry name" value="MCP_signal"/>
    <property type="match status" value="1"/>
</dbReference>
<dbReference type="Gene3D" id="1.10.287.950">
    <property type="entry name" value="Methyl-accepting chemotaxis protein"/>
    <property type="match status" value="1"/>
</dbReference>
<dbReference type="PROSITE" id="PS50111">
    <property type="entry name" value="CHEMOTAXIS_TRANSDUC_2"/>
    <property type="match status" value="1"/>
</dbReference>
<feature type="domain" description="Methyl-accepting transducer" evidence="6">
    <location>
        <begin position="311"/>
        <end position="547"/>
    </location>
</feature>
<dbReference type="AlphaFoldDB" id="T2GAA8"/>
<dbReference type="HOGENOM" id="CLU_000445_107_27_7"/>
<evidence type="ECO:0000256" key="4">
    <source>
        <dbReference type="PROSITE-ProRule" id="PRU00284"/>
    </source>
</evidence>
<comment type="subcellular location">
    <subcellularLocation>
        <location evidence="1">Membrane</location>
    </subcellularLocation>
</comment>
<dbReference type="KEGG" id="dgg:DGI_1240"/>
<dbReference type="SUPFAM" id="SSF58104">
    <property type="entry name" value="Methyl-accepting chemotaxis protein (MCP) signaling domain"/>
    <property type="match status" value="1"/>
</dbReference>
<dbReference type="PANTHER" id="PTHR32089:SF112">
    <property type="entry name" value="LYSOZYME-LIKE PROTEIN-RELATED"/>
    <property type="match status" value="1"/>
</dbReference>
<evidence type="ECO:0000313" key="7">
    <source>
        <dbReference type="EMBL" id="AGW13094.1"/>
    </source>
</evidence>
<keyword evidence="8" id="KW-1185">Reference proteome</keyword>
<dbReference type="STRING" id="1121448.DGI_1240"/>
<dbReference type="EMBL" id="CP006585">
    <property type="protein sequence ID" value="AGW13094.1"/>
    <property type="molecule type" value="Genomic_DNA"/>
</dbReference>
<dbReference type="Proteomes" id="UP000016587">
    <property type="component" value="Chromosome"/>
</dbReference>
<dbReference type="FunFam" id="1.10.287.950:FF:000001">
    <property type="entry name" value="Methyl-accepting chemotaxis sensory transducer"/>
    <property type="match status" value="1"/>
</dbReference>
<accession>T2GAA8</accession>
<feature type="compositionally biased region" description="Polar residues" evidence="5">
    <location>
        <begin position="584"/>
        <end position="604"/>
    </location>
</feature>
<dbReference type="GO" id="GO:0006935">
    <property type="term" value="P:chemotaxis"/>
    <property type="evidence" value="ECO:0007669"/>
    <property type="project" value="UniProtKB-ARBA"/>
</dbReference>
<dbReference type="Pfam" id="PF00015">
    <property type="entry name" value="MCPsignal"/>
    <property type="match status" value="1"/>
</dbReference>
<dbReference type="InterPro" id="IPR007891">
    <property type="entry name" value="CHASE3"/>
</dbReference>
<feature type="region of interest" description="Disordered" evidence="5">
    <location>
        <begin position="583"/>
        <end position="604"/>
    </location>
</feature>
<evidence type="ECO:0000256" key="3">
    <source>
        <dbReference type="ARBA" id="ARBA00029447"/>
    </source>
</evidence>
<comment type="similarity">
    <text evidence="3">Belongs to the methyl-accepting chemotaxis (MCP) protein family.</text>
</comment>
<dbReference type="GO" id="GO:0016020">
    <property type="term" value="C:membrane"/>
    <property type="evidence" value="ECO:0007669"/>
    <property type="project" value="UniProtKB-SubCell"/>
</dbReference>
<dbReference type="SMART" id="SM00283">
    <property type="entry name" value="MA"/>
    <property type="match status" value="1"/>
</dbReference>
<name>T2GAA8_MEGG1</name>
<gene>
    <name evidence="7" type="ORF">DGI_1240</name>
</gene>
<dbReference type="InterPro" id="IPR004089">
    <property type="entry name" value="MCPsignal_dom"/>
</dbReference>
<sequence length="604" mass="64940">MKITTRLGLGFGTLLALLLVLSSITYINIGSLVTTSRWVEHTHEVIQTASGALQELLNMETGVRGFLITGKENYLEPFKNGERGFSELIVKGKKLTSDNPVQVQRWEKLQRLQQEWIEKVATPEIAAREEAAKHVRTMDSLISMMEQGSGKTLMDTMRSILADIIAVEDGLLVTRATEAAGTVNFTKKSIVIGTLFALLLGAGLSVLITRKLFNQLGEDPGYLYEVASRIAAGEMDIQFKDHKGEGGVYAILKLMVANLKRKILEADGKSAEALEETEKAREAKALAEAATKTAQGKADDILRAAQQLESVVEIVTSASEQLSAQIEQSTSGAEQQAHRIGETATSMEEMNATVLEVAKNAASAAGTADQAKSKAAEGAQVVSKVVQGIERVQHQSQAMKTDMGSLGRQAEGIGQVMNVISDIADQTNLLALNAAIEAARAGEAGRGFAVVADEVRKLAEKTMTATKEVGEAIRGIQDGTRQNIENVEKIGRNIEEVTGLAKNSGSSLQEIVALAERTTDQIRSMATASEEQSSASEEINRSIEDVNRVSIETSEAMRQSAQAVNELANQAQVLKRLIHEMKSDNSVSAHAPSPGNQRSAFGRS</sequence>
<evidence type="ECO:0000256" key="5">
    <source>
        <dbReference type="SAM" id="MobiDB-lite"/>
    </source>
</evidence>
<evidence type="ECO:0000256" key="1">
    <source>
        <dbReference type="ARBA" id="ARBA00004370"/>
    </source>
</evidence>
<dbReference type="GO" id="GO:0007165">
    <property type="term" value="P:signal transduction"/>
    <property type="evidence" value="ECO:0007669"/>
    <property type="project" value="UniProtKB-KW"/>
</dbReference>
<proteinExistence type="inferred from homology"/>
<dbReference type="CDD" id="cd19410">
    <property type="entry name" value="HK9-like_sensor"/>
    <property type="match status" value="1"/>
</dbReference>
<evidence type="ECO:0000256" key="2">
    <source>
        <dbReference type="ARBA" id="ARBA00023224"/>
    </source>
</evidence>
<organism evidence="7 8">
    <name type="scientific">Megalodesulfovibrio gigas (strain ATCC 19364 / DSM 1382 / NCIMB 9332 / VKM B-1759)</name>
    <name type="common">Desulfovibrio gigas</name>
    <dbReference type="NCBI Taxonomy" id="1121448"/>
    <lineage>
        <taxon>Bacteria</taxon>
        <taxon>Pseudomonadati</taxon>
        <taxon>Thermodesulfobacteriota</taxon>
        <taxon>Desulfovibrionia</taxon>
        <taxon>Desulfovibrionales</taxon>
        <taxon>Desulfovibrionaceae</taxon>
        <taxon>Megalodesulfovibrio</taxon>
    </lineage>
</organism>
<dbReference type="PANTHER" id="PTHR32089">
    <property type="entry name" value="METHYL-ACCEPTING CHEMOTAXIS PROTEIN MCPB"/>
    <property type="match status" value="1"/>
</dbReference>
<keyword evidence="2 4" id="KW-0807">Transducer</keyword>
<dbReference type="PATRIC" id="fig|1121448.10.peg.1233"/>
<dbReference type="eggNOG" id="COG0840">
    <property type="taxonomic scope" value="Bacteria"/>
</dbReference>
<protein>
    <submittedName>
        <fullName evidence="7">Putative methyl-accepting chemotaxis sensory transducer</fullName>
    </submittedName>
</protein>
<reference evidence="7 8" key="1">
    <citation type="journal article" date="2013" name="J. Bacteriol.">
        <title>Roles of HynAB and Ech, the only two hydrogenases found in the model sulfate reducer Desulfovibrio gigas.</title>
        <authorList>
            <person name="Morais-Silva F.O."/>
            <person name="Santos C.I."/>
            <person name="Rodrigues R."/>
            <person name="Pereira I.A."/>
            <person name="Rodrigues-Pousada C."/>
        </authorList>
    </citation>
    <scope>NUCLEOTIDE SEQUENCE [LARGE SCALE GENOMIC DNA]</scope>
    <source>
        <strain evidence="8">ATCC 19364 / DSM 1382 / NCIMB 9332 / VKM B-1759</strain>
    </source>
</reference>
<dbReference type="Pfam" id="PF05227">
    <property type="entry name" value="CHASE3"/>
    <property type="match status" value="1"/>
</dbReference>
<evidence type="ECO:0000313" key="8">
    <source>
        <dbReference type="Proteomes" id="UP000016587"/>
    </source>
</evidence>
<reference evidence="8" key="2">
    <citation type="submission" date="2013-07" db="EMBL/GenBank/DDBJ databases">
        <authorList>
            <person name="Morais-Silva F.O."/>
            <person name="Rezende A.M."/>
            <person name="Pimentel C."/>
            <person name="Resende D.M."/>
            <person name="Santos C.I."/>
            <person name="Clemente C."/>
            <person name="de Oliveira L.M."/>
            <person name="da Silva S.M."/>
            <person name="Costa D.A."/>
            <person name="Varela-Raposo A."/>
            <person name="Horacio E.C.A."/>
            <person name="Matos M."/>
            <person name="Flores O."/>
            <person name="Ruiz J.C."/>
            <person name="Rodrigues-Pousada C."/>
        </authorList>
    </citation>
    <scope>NUCLEOTIDE SEQUENCE [LARGE SCALE GENOMIC DNA]</scope>
    <source>
        <strain evidence="8">ATCC 19364 / DSM 1382 / NCIMB 9332 / VKM B-1759</strain>
    </source>
</reference>